<feature type="transmembrane region" description="Helical" evidence="13">
    <location>
        <begin position="384"/>
        <end position="407"/>
    </location>
</feature>
<keyword evidence="13" id="KW-1133">Transmembrane helix</keyword>
<evidence type="ECO:0000256" key="12">
    <source>
        <dbReference type="ARBA" id="ARBA00023136"/>
    </source>
</evidence>
<evidence type="ECO:0000256" key="9">
    <source>
        <dbReference type="ARBA" id="ARBA00023002"/>
    </source>
</evidence>
<keyword evidence="12 13" id="KW-0472">Membrane</keyword>
<keyword evidence="7" id="KW-0256">Endoplasmic reticulum</keyword>
<reference evidence="15" key="1">
    <citation type="submission" date="2025-08" db="UniProtKB">
        <authorList>
            <consortium name="RefSeq"/>
        </authorList>
    </citation>
    <scope>IDENTIFICATION</scope>
    <source>
        <tissue evidence="15">Liver</tissue>
    </source>
</reference>
<keyword evidence="10" id="KW-0408">Iron</keyword>
<keyword evidence="14" id="KW-1185">Reference proteome</keyword>
<dbReference type="KEGG" id="pbi:103054465"/>
<comment type="similarity">
    <text evidence="4">Belongs to the cytochrome P450 family.</text>
</comment>
<evidence type="ECO:0000256" key="8">
    <source>
        <dbReference type="ARBA" id="ARBA00022848"/>
    </source>
</evidence>
<dbReference type="GeneID" id="103054465"/>
<dbReference type="GO" id="GO:0006082">
    <property type="term" value="P:organic acid metabolic process"/>
    <property type="evidence" value="ECO:0007669"/>
    <property type="project" value="TreeGrafter"/>
</dbReference>
<dbReference type="PRINTS" id="PR00463">
    <property type="entry name" value="EP450I"/>
</dbReference>
<feature type="transmembrane region" description="Helical" evidence="13">
    <location>
        <begin position="427"/>
        <end position="448"/>
    </location>
</feature>
<dbReference type="InterPro" id="IPR001128">
    <property type="entry name" value="Cyt_P450"/>
</dbReference>
<dbReference type="GO" id="GO:0016712">
    <property type="term" value="F:oxidoreductase activity, acting on paired donors, with incorporation or reduction of molecular oxygen, reduced flavin or flavoprotein as one donor, and incorporation of one atom of oxygen"/>
    <property type="evidence" value="ECO:0007669"/>
    <property type="project" value="TreeGrafter"/>
</dbReference>
<proteinExistence type="inferred from homology"/>
<gene>
    <name evidence="15" type="primary">LOC103054465</name>
</gene>
<evidence type="ECO:0000313" key="15">
    <source>
        <dbReference type="RefSeq" id="XP_025032505.1"/>
    </source>
</evidence>
<dbReference type="GO" id="GO:0006805">
    <property type="term" value="P:xenobiotic metabolic process"/>
    <property type="evidence" value="ECO:0007669"/>
    <property type="project" value="TreeGrafter"/>
</dbReference>
<dbReference type="AlphaFoldDB" id="A0A9F5J1I9"/>
<evidence type="ECO:0000256" key="10">
    <source>
        <dbReference type="ARBA" id="ARBA00023004"/>
    </source>
</evidence>
<protein>
    <submittedName>
        <fullName evidence="15">Cytochrome P450 2K1-like</fullName>
    </submittedName>
</protein>
<dbReference type="GO" id="GO:0020037">
    <property type="term" value="F:heme binding"/>
    <property type="evidence" value="ECO:0007669"/>
    <property type="project" value="InterPro"/>
</dbReference>
<keyword evidence="13" id="KW-0812">Transmembrane</keyword>
<comment type="cofactor">
    <cofactor evidence="1">
        <name>heme</name>
        <dbReference type="ChEBI" id="CHEBI:30413"/>
    </cofactor>
</comment>
<feature type="transmembrane region" description="Helical" evidence="13">
    <location>
        <begin position="6"/>
        <end position="21"/>
    </location>
</feature>
<dbReference type="Pfam" id="PF00067">
    <property type="entry name" value="p450"/>
    <property type="match status" value="4"/>
</dbReference>
<dbReference type="SUPFAM" id="SSF48264">
    <property type="entry name" value="Cytochrome P450"/>
    <property type="match status" value="3"/>
</dbReference>
<dbReference type="InterPro" id="IPR036396">
    <property type="entry name" value="Cyt_P450_sf"/>
</dbReference>
<dbReference type="FunFam" id="1.10.630.10:FF:000238">
    <property type="entry name" value="Cytochrome P450 2A6"/>
    <property type="match status" value="2"/>
</dbReference>
<keyword evidence="8" id="KW-0492">Microsome</keyword>
<dbReference type="InterPro" id="IPR050182">
    <property type="entry name" value="Cytochrome_P450_fam2"/>
</dbReference>
<dbReference type="PANTHER" id="PTHR24300">
    <property type="entry name" value="CYTOCHROME P450 508A4-RELATED"/>
    <property type="match status" value="1"/>
</dbReference>
<keyword evidence="6" id="KW-0479">Metal-binding</keyword>
<keyword evidence="11" id="KW-0503">Monooxygenase</keyword>
<evidence type="ECO:0000256" key="13">
    <source>
        <dbReference type="SAM" id="Phobius"/>
    </source>
</evidence>
<keyword evidence="9" id="KW-0560">Oxidoreductase</keyword>
<dbReference type="Gene3D" id="1.10.630.10">
    <property type="entry name" value="Cytochrome P450"/>
    <property type="match status" value="3"/>
</dbReference>
<evidence type="ECO:0000256" key="6">
    <source>
        <dbReference type="ARBA" id="ARBA00022723"/>
    </source>
</evidence>
<evidence type="ECO:0000256" key="2">
    <source>
        <dbReference type="ARBA" id="ARBA00004174"/>
    </source>
</evidence>
<feature type="transmembrane region" description="Helical" evidence="13">
    <location>
        <begin position="174"/>
        <end position="192"/>
    </location>
</feature>
<dbReference type="InterPro" id="IPR002401">
    <property type="entry name" value="Cyt_P450_E_grp-I"/>
</dbReference>
<dbReference type="GO" id="GO:0005506">
    <property type="term" value="F:iron ion binding"/>
    <property type="evidence" value="ECO:0007669"/>
    <property type="project" value="InterPro"/>
</dbReference>
<sequence>MNWTAPILILLLFILAIMSLLRKGSSWNDSSPNLPPGPRTIPILGNLYLMDLKRPFRTMIKLSKEYGPVFRIKLGFREMVVLTGYETVKEALVNQADVFAERAALPIFEEFAKGFGVVFAHGENWKVMRRFTLSTLRDYGVGRRTLEDKINEECNVFTKTIKTYAGKPFEVKTIMTAAVSNIIVSILLGRRYDYEDPTFLRLLRLINENVRLSATPAILLYNLFPILGVLLGSRKIGMQIIPLLSSVLHDESQWEKPHEFYPEHFLDSEEKFLKKDAFLPFSADLSLFVLDISMAAFHHRQLSKEYGPIFRIKLGFHELVVLTGYETVKEALVNQADVFVDKAAIPIFEEFAKGFVGRRTLEDKITEECSVLMKRIKTYAGKPFEIKTIMTAAVSNIIVSILLGKRYDYEDPTFLRLLRLINENVRLSATPSILLYNLFPMLGVLLGSRKRIMNNRKKFHDFIQATFIEHLKDLDENDQRSFIDSFLVQQREENKKMTNAEYFHNENLKALVLDLFGAGTETTANTLRWAILLMMKYPDIQSKHLHFIGLLIGDLQPRTEHRAEMPYTDAVIHEVQRFADIVPTSLPRSTSMDITFKGFFIRKGMQISRRACAGENLAKTELFLFFTSLLQGFTFQPPPGTSKDDLDLTPDLGLSTPPMPYKTCAVLR</sequence>
<name>A0A9F5J1I9_PYTBI</name>
<dbReference type="GO" id="GO:0005789">
    <property type="term" value="C:endoplasmic reticulum membrane"/>
    <property type="evidence" value="ECO:0007669"/>
    <property type="project" value="UniProtKB-SubCell"/>
</dbReference>
<keyword evidence="5" id="KW-0349">Heme</keyword>
<accession>A0A9F5J1I9</accession>
<dbReference type="PRINTS" id="PR00385">
    <property type="entry name" value="P450"/>
</dbReference>
<feature type="transmembrane region" description="Helical" evidence="13">
    <location>
        <begin position="212"/>
        <end position="231"/>
    </location>
</feature>
<evidence type="ECO:0000256" key="11">
    <source>
        <dbReference type="ARBA" id="ARBA00023033"/>
    </source>
</evidence>
<dbReference type="RefSeq" id="XP_025032505.1">
    <property type="nucleotide sequence ID" value="XM_025176737.1"/>
</dbReference>
<evidence type="ECO:0000256" key="4">
    <source>
        <dbReference type="ARBA" id="ARBA00010617"/>
    </source>
</evidence>
<evidence type="ECO:0000256" key="7">
    <source>
        <dbReference type="ARBA" id="ARBA00022824"/>
    </source>
</evidence>
<organism evidence="14 15">
    <name type="scientific">Python bivittatus</name>
    <name type="common">Burmese python</name>
    <name type="synonym">Python molurus bivittatus</name>
    <dbReference type="NCBI Taxonomy" id="176946"/>
    <lineage>
        <taxon>Eukaryota</taxon>
        <taxon>Metazoa</taxon>
        <taxon>Chordata</taxon>
        <taxon>Craniata</taxon>
        <taxon>Vertebrata</taxon>
        <taxon>Euteleostomi</taxon>
        <taxon>Lepidosauria</taxon>
        <taxon>Squamata</taxon>
        <taxon>Bifurcata</taxon>
        <taxon>Unidentata</taxon>
        <taxon>Episquamata</taxon>
        <taxon>Toxicofera</taxon>
        <taxon>Serpentes</taxon>
        <taxon>Henophidia</taxon>
        <taxon>Pythonidae</taxon>
        <taxon>Python</taxon>
    </lineage>
</organism>
<evidence type="ECO:0000313" key="14">
    <source>
        <dbReference type="Proteomes" id="UP000695026"/>
    </source>
</evidence>
<dbReference type="OrthoDB" id="1055148at2759"/>
<dbReference type="PANTHER" id="PTHR24300:SF302">
    <property type="entry name" value="CYTOCHROME P450"/>
    <property type="match status" value="1"/>
</dbReference>
<evidence type="ECO:0000256" key="5">
    <source>
        <dbReference type="ARBA" id="ARBA00022617"/>
    </source>
</evidence>
<dbReference type="OMA" id="INEECNV"/>
<comment type="subcellular location">
    <subcellularLocation>
        <location evidence="3">Endoplasmic reticulum membrane</location>
        <topology evidence="3">Peripheral membrane protein</topology>
    </subcellularLocation>
    <subcellularLocation>
        <location evidence="2">Microsome membrane</location>
        <topology evidence="2">Peripheral membrane protein</topology>
    </subcellularLocation>
</comment>
<evidence type="ECO:0000256" key="3">
    <source>
        <dbReference type="ARBA" id="ARBA00004406"/>
    </source>
</evidence>
<dbReference type="Proteomes" id="UP000695026">
    <property type="component" value="Unplaced"/>
</dbReference>
<evidence type="ECO:0000256" key="1">
    <source>
        <dbReference type="ARBA" id="ARBA00001971"/>
    </source>
</evidence>